<dbReference type="SUPFAM" id="SSF52172">
    <property type="entry name" value="CheY-like"/>
    <property type="match status" value="1"/>
</dbReference>
<dbReference type="SMART" id="SM00065">
    <property type="entry name" value="GAF"/>
    <property type="match status" value="1"/>
</dbReference>
<dbReference type="Pfam" id="PF13185">
    <property type="entry name" value="GAF_2"/>
    <property type="match status" value="1"/>
</dbReference>
<dbReference type="InterPro" id="IPR029016">
    <property type="entry name" value="GAF-like_dom_sf"/>
</dbReference>
<dbReference type="SUPFAM" id="SSF55781">
    <property type="entry name" value="GAF domain-like"/>
    <property type="match status" value="1"/>
</dbReference>
<keyword evidence="1" id="KW-0808">Transferase</keyword>
<dbReference type="RefSeq" id="WP_387987032.1">
    <property type="nucleotide sequence ID" value="NZ_JBHSGR010000003.1"/>
</dbReference>
<dbReference type="Pfam" id="PF03861">
    <property type="entry name" value="ANTAR"/>
    <property type="match status" value="1"/>
</dbReference>
<dbReference type="InterPro" id="IPR011006">
    <property type="entry name" value="CheY-like_superfamily"/>
</dbReference>
<keyword evidence="3" id="KW-0805">Transcription regulation</keyword>
<dbReference type="PIRSF" id="PIRSF036625">
    <property type="entry name" value="GAF_ANTAR"/>
    <property type="match status" value="1"/>
</dbReference>
<evidence type="ECO:0000313" key="8">
    <source>
        <dbReference type="Proteomes" id="UP001596025"/>
    </source>
</evidence>
<dbReference type="InterPro" id="IPR003018">
    <property type="entry name" value="GAF"/>
</dbReference>
<keyword evidence="2" id="KW-0418">Kinase</keyword>
<evidence type="ECO:0000256" key="3">
    <source>
        <dbReference type="ARBA" id="ARBA00023015"/>
    </source>
</evidence>
<name>A0ABV9LG17_9ACTN</name>
<dbReference type="InterPro" id="IPR005561">
    <property type="entry name" value="ANTAR"/>
</dbReference>
<dbReference type="SMART" id="SM01012">
    <property type="entry name" value="ANTAR"/>
    <property type="match status" value="1"/>
</dbReference>
<dbReference type="Proteomes" id="UP001596025">
    <property type="component" value="Unassembled WGS sequence"/>
</dbReference>
<evidence type="ECO:0000259" key="6">
    <source>
        <dbReference type="PROSITE" id="PS50921"/>
    </source>
</evidence>
<reference evidence="8" key="1">
    <citation type="journal article" date="2019" name="Int. J. Syst. Evol. Microbiol.">
        <title>The Global Catalogue of Microorganisms (GCM) 10K type strain sequencing project: providing services to taxonomists for standard genome sequencing and annotation.</title>
        <authorList>
            <consortium name="The Broad Institute Genomics Platform"/>
            <consortium name="The Broad Institute Genome Sequencing Center for Infectious Disease"/>
            <person name="Wu L."/>
            <person name="Ma J."/>
        </authorList>
    </citation>
    <scope>NUCLEOTIDE SEQUENCE [LARGE SCALE GENOMIC DNA]</scope>
    <source>
        <strain evidence="8">CCUG 62763</strain>
    </source>
</reference>
<evidence type="ECO:0000256" key="4">
    <source>
        <dbReference type="ARBA" id="ARBA00023163"/>
    </source>
</evidence>
<feature type="region of interest" description="Disordered" evidence="5">
    <location>
        <begin position="1"/>
        <end position="25"/>
    </location>
</feature>
<evidence type="ECO:0000256" key="5">
    <source>
        <dbReference type="SAM" id="MobiDB-lite"/>
    </source>
</evidence>
<sequence>MPTGRGTSKKRVAAAGPREVPVSQDATRSLPLADELSVVSARVAGLLLSEETVATALGLVGSLVLQTVPAAAGAGVSIVDRTGRRSSGSTDPVVERADALQYELDEGPCLAAAAGRVLVRADDLRAEPRWPHWAAAAVELGLLSTLSVPLVAGDRTLGALKVYGADPGVFTDHDAQVLTLSAAQAALLVTHVTAREQARRASDDLRRAVTTRDVVSTAKGVLMARHGVGEETALAMLLSRSGGDAGTLRQAARAVVDSAVRRLR</sequence>
<dbReference type="Gene3D" id="3.30.450.40">
    <property type="match status" value="1"/>
</dbReference>
<feature type="domain" description="ANTAR" evidence="6">
    <location>
        <begin position="195"/>
        <end position="256"/>
    </location>
</feature>
<dbReference type="Gene3D" id="1.10.10.10">
    <property type="entry name" value="Winged helix-like DNA-binding domain superfamily/Winged helix DNA-binding domain"/>
    <property type="match status" value="1"/>
</dbReference>
<keyword evidence="4" id="KW-0804">Transcription</keyword>
<organism evidence="7 8">
    <name type="scientific">Geodermatophilus arenarius</name>
    <dbReference type="NCBI Taxonomy" id="1137990"/>
    <lineage>
        <taxon>Bacteria</taxon>
        <taxon>Bacillati</taxon>
        <taxon>Actinomycetota</taxon>
        <taxon>Actinomycetes</taxon>
        <taxon>Geodermatophilales</taxon>
        <taxon>Geodermatophilaceae</taxon>
        <taxon>Geodermatophilus</taxon>
    </lineage>
</organism>
<accession>A0ABV9LG17</accession>
<dbReference type="EMBL" id="JBHSGR010000003">
    <property type="protein sequence ID" value="MFC4692701.1"/>
    <property type="molecule type" value="Genomic_DNA"/>
</dbReference>
<comment type="caution">
    <text evidence="7">The sequence shown here is derived from an EMBL/GenBank/DDBJ whole genome shotgun (WGS) entry which is preliminary data.</text>
</comment>
<dbReference type="InterPro" id="IPR036388">
    <property type="entry name" value="WH-like_DNA-bd_sf"/>
</dbReference>
<gene>
    <name evidence="7" type="ORF">ACFO3M_04795</name>
</gene>
<evidence type="ECO:0000256" key="2">
    <source>
        <dbReference type="ARBA" id="ARBA00022777"/>
    </source>
</evidence>
<keyword evidence="8" id="KW-1185">Reference proteome</keyword>
<evidence type="ECO:0000256" key="1">
    <source>
        <dbReference type="ARBA" id="ARBA00022679"/>
    </source>
</evidence>
<protein>
    <submittedName>
        <fullName evidence="7">GAF and ANTAR domain-containing protein</fullName>
    </submittedName>
</protein>
<evidence type="ECO:0000313" key="7">
    <source>
        <dbReference type="EMBL" id="MFC4692701.1"/>
    </source>
</evidence>
<proteinExistence type="predicted"/>
<dbReference type="PROSITE" id="PS50921">
    <property type="entry name" value="ANTAR"/>
    <property type="match status" value="1"/>
</dbReference>
<dbReference type="InterPro" id="IPR012074">
    <property type="entry name" value="GAF_ANTAR"/>
</dbReference>